<feature type="compositionally biased region" description="Basic and acidic residues" evidence="5">
    <location>
        <begin position="708"/>
        <end position="729"/>
    </location>
</feature>
<feature type="compositionally biased region" description="Basic residues" evidence="5">
    <location>
        <begin position="684"/>
        <end position="702"/>
    </location>
</feature>
<dbReference type="SMART" id="SM00248">
    <property type="entry name" value="ANK"/>
    <property type="match status" value="3"/>
</dbReference>
<keyword evidence="4" id="KW-0175">Coiled coil</keyword>
<feature type="region of interest" description="Disordered" evidence="5">
    <location>
        <begin position="487"/>
        <end position="508"/>
    </location>
</feature>
<dbReference type="EMBL" id="JBFMKM010000016">
    <property type="protein sequence ID" value="KAL1297073.1"/>
    <property type="molecule type" value="Genomic_DNA"/>
</dbReference>
<comment type="caution">
    <text evidence="7">The sequence shown here is derived from an EMBL/GenBank/DDBJ whole genome shotgun (WGS) entry which is preliminary data.</text>
</comment>
<dbReference type="PANTHER" id="PTHR24198">
    <property type="entry name" value="ANKYRIN REPEAT AND PROTEIN KINASE DOMAIN-CONTAINING PROTEIN"/>
    <property type="match status" value="1"/>
</dbReference>
<feature type="region of interest" description="Disordered" evidence="5">
    <location>
        <begin position="640"/>
        <end position="803"/>
    </location>
</feature>
<feature type="repeat" description="ANK" evidence="3">
    <location>
        <begin position="391"/>
        <end position="423"/>
    </location>
</feature>
<dbReference type="Proteomes" id="UP001562354">
    <property type="component" value="Unassembled WGS sequence"/>
</dbReference>
<reference evidence="7 8" key="1">
    <citation type="submission" date="2024-07" db="EMBL/GenBank/DDBJ databases">
        <title>Draft sequence of the Neodothiora populina.</title>
        <authorList>
            <person name="Drown D.D."/>
            <person name="Schuette U.S."/>
            <person name="Buechlein A.B."/>
            <person name="Rusch D.R."/>
            <person name="Winton L.W."/>
            <person name="Adams G.A."/>
        </authorList>
    </citation>
    <scope>NUCLEOTIDE SEQUENCE [LARGE SCALE GENOMIC DNA]</scope>
    <source>
        <strain evidence="7 8">CPC 39397</strain>
    </source>
</reference>
<dbReference type="Gene3D" id="1.25.40.20">
    <property type="entry name" value="Ankyrin repeat-containing domain"/>
    <property type="match status" value="1"/>
</dbReference>
<sequence>MSDSTSITAIPRQVLAGTPGYVNFDESSVAHGQNAPSAHLPKSSPPQLQQEEDGKSLLKGPSALEPNGNGTRNNTDIENDSEAETLISSPVKKRQALREAERRDSNHVSYKDGNATDTHHSAEEENRTEQKNGTKGLDRCKHGGAPETNETDATGGAAVHDDDDDESDNLSEVMSMRSSFAGSDTEGLLRGARAKVDNNEGGHSDDDDEDTKSKTNRIGETSHTRKRKRRESYLQANMEPPRRRRRASDEARTHGRKENGGSTSPQLRRHRRTISTQASWTDQSRNSTGPSSGRSRRAATQFPVREVKPTRNHWDSDTSSEASQQHHFNRLTRNVNRSVSTPGRPLGRDHKRHVNKYGFTRLAEACENGDLESVKEWRNKDPEQLEQREFAGNTPLQVASLNGYPEIVRYLLAEKCNPHTANTDQDTPLIDAVENGHIEVVRLLLEAGVNPLRQNLKGQQALDVITEDTENAQEIRAALREAIEEWRNNDDGQQQQREGDPVQRPGPSKELHFLAYTSSNLLRLAGENDQAGILELLKAQVQVTNEIVAAAARTGDTFTVSMLLAEMKPRDAKKRPELPLLAVVGTSHFEMVKYLTGADGFNPTWRSRSNGMTWYELAQQRQGPNWQQEKDLFKRLYDERMQSERLSSSPVSRRENGKRRRSPQRRSDSDAELDDLDSNEQARSRRRLVSKKVMRQASHGRRPFSSSDSDHDHNDSVDGEESHCQDKRSSKPAKGRKGGRPRKASTSSHNSEVQEKHRSSSRPRTHRKPLESPDVEKPTVTSEAEDRAHDEQSVKLEDADQHGEEIDAQAEAELAAQAQAQAQAEAAEKAELEAKIKAELLAEEKIKAEQVKKEEEEARRMEAKRKAEEIRQQHQRRMAEERRVKTEELLQALPSALRHVLGPAMASEVEKQKYVQRHFLPIQVVKRVDIGSVVGEHEEPDDLWMLSYQAAAILTNTGAAALLGLPVDPSAVQSSLARTVSIEVSQEQRRAMLLCLQSNSLVHPLPSADEDFEHEDLIAELVLAEKTRLQIADDRSRFLSMDSLRWIKYSDFMTAATHADSPDCVHLSGLSLDYRFDCCLDPTPFLLHDKKGNSPSSDKNNDKVMVAAAQQEEKAAVMGVNGGGGGRGRYDDAAAAAPSQTQTQRRAGPGITTFTIVQD</sequence>
<feature type="coiled-coil region" evidence="4">
    <location>
        <begin position="810"/>
        <end position="884"/>
    </location>
</feature>
<feature type="compositionally biased region" description="Basic and acidic residues" evidence="5">
    <location>
        <begin position="768"/>
        <end position="777"/>
    </location>
</feature>
<feature type="repeat" description="ANK" evidence="3">
    <location>
        <begin position="424"/>
        <end position="456"/>
    </location>
</feature>
<dbReference type="InterPro" id="IPR036770">
    <property type="entry name" value="Ankyrin_rpt-contain_sf"/>
</dbReference>
<feature type="compositionally biased region" description="Basic and acidic residues" evidence="5">
    <location>
        <begin position="305"/>
        <end position="316"/>
    </location>
</feature>
<feature type="compositionally biased region" description="Basic and acidic residues" evidence="5">
    <location>
        <begin position="497"/>
        <end position="508"/>
    </location>
</feature>
<accession>A0ABR3P2R1</accession>
<name>A0ABR3P2R1_9PEZI</name>
<evidence type="ECO:0000259" key="6">
    <source>
        <dbReference type="Pfam" id="PF24513"/>
    </source>
</evidence>
<evidence type="ECO:0000256" key="5">
    <source>
        <dbReference type="SAM" id="MobiDB-lite"/>
    </source>
</evidence>
<evidence type="ECO:0000256" key="3">
    <source>
        <dbReference type="PROSITE-ProRule" id="PRU00023"/>
    </source>
</evidence>
<keyword evidence="8" id="KW-1185">Reference proteome</keyword>
<feature type="compositionally biased region" description="Basic and acidic residues" evidence="5">
    <location>
        <begin position="784"/>
        <end position="803"/>
    </location>
</feature>
<protein>
    <recommendedName>
        <fullName evidence="6">DUF7593 domain-containing protein</fullName>
    </recommendedName>
</protein>
<evidence type="ECO:0000313" key="7">
    <source>
        <dbReference type="EMBL" id="KAL1297073.1"/>
    </source>
</evidence>
<dbReference type="GeneID" id="95978360"/>
<dbReference type="RefSeq" id="XP_069196755.1">
    <property type="nucleotide sequence ID" value="XM_069344337.1"/>
</dbReference>
<feature type="compositionally biased region" description="Basic and acidic residues" evidence="5">
    <location>
        <begin position="117"/>
        <end position="141"/>
    </location>
</feature>
<feature type="region of interest" description="Disordered" evidence="5">
    <location>
        <begin position="1119"/>
        <end position="1152"/>
    </location>
</feature>
<feature type="compositionally biased region" description="Basic and acidic residues" evidence="5">
    <location>
        <begin position="194"/>
        <end position="204"/>
    </location>
</feature>
<keyword evidence="2 3" id="KW-0040">ANK repeat</keyword>
<dbReference type="InterPro" id="IPR002110">
    <property type="entry name" value="Ankyrin_rpt"/>
</dbReference>
<feature type="domain" description="DUF7593" evidence="6">
    <location>
        <begin position="890"/>
        <end position="1059"/>
    </location>
</feature>
<dbReference type="SUPFAM" id="SSF48403">
    <property type="entry name" value="Ankyrin repeat"/>
    <property type="match status" value="1"/>
</dbReference>
<organism evidence="7 8">
    <name type="scientific">Neodothiora populina</name>
    <dbReference type="NCBI Taxonomy" id="2781224"/>
    <lineage>
        <taxon>Eukaryota</taxon>
        <taxon>Fungi</taxon>
        <taxon>Dikarya</taxon>
        <taxon>Ascomycota</taxon>
        <taxon>Pezizomycotina</taxon>
        <taxon>Dothideomycetes</taxon>
        <taxon>Dothideomycetidae</taxon>
        <taxon>Dothideales</taxon>
        <taxon>Dothioraceae</taxon>
        <taxon>Neodothiora</taxon>
    </lineage>
</organism>
<gene>
    <name evidence="7" type="ORF">AAFC00_004660</name>
</gene>
<evidence type="ECO:0000313" key="8">
    <source>
        <dbReference type="Proteomes" id="UP001562354"/>
    </source>
</evidence>
<dbReference type="PROSITE" id="PS50088">
    <property type="entry name" value="ANK_REPEAT"/>
    <property type="match status" value="2"/>
</dbReference>
<feature type="region of interest" description="Disordered" evidence="5">
    <location>
        <begin position="1"/>
        <end position="352"/>
    </location>
</feature>
<evidence type="ECO:0000256" key="2">
    <source>
        <dbReference type="ARBA" id="ARBA00023043"/>
    </source>
</evidence>
<feature type="compositionally biased region" description="Polar residues" evidence="5">
    <location>
        <begin position="274"/>
        <end position="293"/>
    </location>
</feature>
<feature type="compositionally biased region" description="Polar residues" evidence="5">
    <location>
        <begin position="170"/>
        <end position="182"/>
    </location>
</feature>
<dbReference type="Pfam" id="PF24513">
    <property type="entry name" value="DUF7593"/>
    <property type="match status" value="1"/>
</dbReference>
<feature type="compositionally biased region" description="Basic and acidic residues" evidence="5">
    <location>
        <begin position="247"/>
        <end position="259"/>
    </location>
</feature>
<evidence type="ECO:0000256" key="4">
    <source>
        <dbReference type="SAM" id="Coils"/>
    </source>
</evidence>
<feature type="compositionally biased region" description="Basic residues" evidence="5">
    <location>
        <begin position="730"/>
        <end position="743"/>
    </location>
</feature>
<keyword evidence="1" id="KW-0677">Repeat</keyword>
<feature type="compositionally biased region" description="Basic and acidic residues" evidence="5">
    <location>
        <begin position="96"/>
        <end position="110"/>
    </location>
</feature>
<dbReference type="PROSITE" id="PS50297">
    <property type="entry name" value="ANK_REP_REGION"/>
    <property type="match status" value="2"/>
</dbReference>
<dbReference type="PANTHER" id="PTHR24198:SF165">
    <property type="entry name" value="ANKYRIN REPEAT-CONTAINING PROTEIN-RELATED"/>
    <property type="match status" value="1"/>
</dbReference>
<dbReference type="Pfam" id="PF12796">
    <property type="entry name" value="Ank_2"/>
    <property type="match status" value="1"/>
</dbReference>
<dbReference type="InterPro" id="IPR056015">
    <property type="entry name" value="DUF7593"/>
</dbReference>
<proteinExistence type="predicted"/>
<feature type="compositionally biased region" description="Polar residues" evidence="5">
    <location>
        <begin position="317"/>
        <end position="341"/>
    </location>
</feature>
<evidence type="ECO:0000256" key="1">
    <source>
        <dbReference type="ARBA" id="ARBA00022737"/>
    </source>
</evidence>